<accession>A0ABU3K8Q2</accession>
<evidence type="ECO:0000313" key="2">
    <source>
        <dbReference type="EMBL" id="MDT7042784.1"/>
    </source>
</evidence>
<dbReference type="InterPro" id="IPR051161">
    <property type="entry name" value="Mannose-6P_isomerase_type2"/>
</dbReference>
<dbReference type="PANTHER" id="PTHR46390:SF1">
    <property type="entry name" value="MANNOSE-1-PHOSPHATE GUANYLYLTRANSFERASE"/>
    <property type="match status" value="1"/>
</dbReference>
<evidence type="ECO:0000259" key="1">
    <source>
        <dbReference type="Pfam" id="PF00483"/>
    </source>
</evidence>
<dbReference type="Gene3D" id="3.90.550.10">
    <property type="entry name" value="Spore Coat Polysaccharide Biosynthesis Protein SpsA, Chain A"/>
    <property type="match status" value="1"/>
</dbReference>
<keyword evidence="3" id="KW-1185">Reference proteome</keyword>
<evidence type="ECO:0000313" key="3">
    <source>
        <dbReference type="Proteomes" id="UP001250932"/>
    </source>
</evidence>
<protein>
    <submittedName>
        <fullName evidence="2">Sugar phosphate nucleotidyltransferase</fullName>
    </submittedName>
</protein>
<dbReference type="SUPFAM" id="SSF53448">
    <property type="entry name" value="Nucleotide-diphospho-sugar transferases"/>
    <property type="match status" value="1"/>
</dbReference>
<proteinExistence type="predicted"/>
<reference evidence="2 3" key="1">
    <citation type="journal article" date="2023" name="ISME J.">
        <title>Cultivation and genomic characterization of novel and ubiquitous marine nitrite-oxidizing bacteria from the Nitrospirales.</title>
        <authorList>
            <person name="Mueller A.J."/>
            <person name="Daebeler A."/>
            <person name="Herbold C.W."/>
            <person name="Kirkegaard R.H."/>
            <person name="Daims H."/>
        </authorList>
    </citation>
    <scope>NUCLEOTIDE SEQUENCE [LARGE SCALE GENOMIC DNA]</scope>
    <source>
        <strain evidence="2 3">EB</strain>
    </source>
</reference>
<feature type="domain" description="Nucleotidyl transferase" evidence="1">
    <location>
        <begin position="12"/>
        <end position="298"/>
    </location>
</feature>
<name>A0ABU3K8Q2_9BACT</name>
<dbReference type="InterPro" id="IPR005835">
    <property type="entry name" value="NTP_transferase_dom"/>
</dbReference>
<dbReference type="EMBL" id="JAQOUE010000001">
    <property type="protein sequence ID" value="MDT7042784.1"/>
    <property type="molecule type" value="Genomic_DNA"/>
</dbReference>
<comment type="caution">
    <text evidence="2">The sequence shown here is derived from an EMBL/GenBank/DDBJ whole genome shotgun (WGS) entry which is preliminary data.</text>
</comment>
<dbReference type="PANTHER" id="PTHR46390">
    <property type="entry name" value="MANNOSE-1-PHOSPHATE GUANYLYLTRANSFERASE"/>
    <property type="match status" value="1"/>
</dbReference>
<dbReference type="InterPro" id="IPR029044">
    <property type="entry name" value="Nucleotide-diphossugar_trans"/>
</dbReference>
<dbReference type="Proteomes" id="UP001250932">
    <property type="component" value="Unassembled WGS sequence"/>
</dbReference>
<organism evidence="2 3">
    <name type="scientific">Candidatus Nitronereus thalassa</name>
    <dbReference type="NCBI Taxonomy" id="3020898"/>
    <lineage>
        <taxon>Bacteria</taxon>
        <taxon>Pseudomonadati</taxon>
        <taxon>Nitrospirota</taxon>
        <taxon>Nitrospiria</taxon>
        <taxon>Nitrospirales</taxon>
        <taxon>Nitrospiraceae</taxon>
        <taxon>Candidatus Nitronereus</taxon>
    </lineage>
</organism>
<gene>
    <name evidence="2" type="ORF">PPG34_10510</name>
</gene>
<sequence>MNAQPRRTLWSVVLAGGEGERTRPFIERWLGCHLPKQYCAFVGTRSMLQHTWDRADQLGDPDHKLTVMAKNHHRLAWEHLEKQQGGKVLFQPHNRDTAAGVFLPLAYVRTWNPEATVVVFPSDHFIFPEQQFVHQVQQAVQATDWLTDRLILLGLTPTHVELEYGWIEPGEILGWCEGSPIKSVKTFLEKPDRNTARKALANGALWNTMVLTGKVETLWRLGWMCFPEIMARFEQLTTAIGTPREGAVLEAIYQDMPRQNFSSGLLQRVPDHVGVLELQDVMWSDWGNPDRIIETLHQIGKTPVFRQDHTVRAQPVGVSEQYSEQQFVEVE</sequence>
<dbReference type="Pfam" id="PF00483">
    <property type="entry name" value="NTP_transferase"/>
    <property type="match status" value="1"/>
</dbReference>
<dbReference type="RefSeq" id="WP_313833239.1">
    <property type="nucleotide sequence ID" value="NZ_JAQOUE010000001.1"/>
</dbReference>